<feature type="transmembrane region" description="Helical" evidence="6">
    <location>
        <begin position="34"/>
        <end position="54"/>
    </location>
</feature>
<evidence type="ECO:0000256" key="4">
    <source>
        <dbReference type="ARBA" id="ARBA00022989"/>
    </source>
</evidence>
<organism evidence="7 8">
    <name type="scientific">Shewanella gaetbuli</name>
    <dbReference type="NCBI Taxonomy" id="220752"/>
    <lineage>
        <taxon>Bacteria</taxon>
        <taxon>Pseudomonadati</taxon>
        <taxon>Pseudomonadota</taxon>
        <taxon>Gammaproteobacteria</taxon>
        <taxon>Alteromonadales</taxon>
        <taxon>Shewanellaceae</taxon>
        <taxon>Shewanella</taxon>
    </lineage>
</organism>
<feature type="transmembrane region" description="Helical" evidence="6">
    <location>
        <begin position="340"/>
        <end position="362"/>
    </location>
</feature>
<proteinExistence type="predicted"/>
<feature type="transmembrane region" description="Helical" evidence="6">
    <location>
        <begin position="85"/>
        <end position="106"/>
    </location>
</feature>
<feature type="transmembrane region" description="Helical" evidence="6">
    <location>
        <begin position="429"/>
        <end position="451"/>
    </location>
</feature>
<protein>
    <submittedName>
        <fullName evidence="7">Oligosaccharide flippase family protein</fullName>
    </submittedName>
</protein>
<dbReference type="AlphaFoldDB" id="A0A9X2CKF3"/>
<feature type="transmembrane region" description="Helical" evidence="6">
    <location>
        <begin position="374"/>
        <end position="390"/>
    </location>
</feature>
<dbReference type="EMBL" id="JAKIKP010000001">
    <property type="protein sequence ID" value="MCL1141559.1"/>
    <property type="molecule type" value="Genomic_DNA"/>
</dbReference>
<feature type="transmembrane region" description="Helical" evidence="6">
    <location>
        <begin position="112"/>
        <end position="139"/>
    </location>
</feature>
<keyword evidence="8" id="KW-1185">Reference proteome</keyword>
<feature type="transmembrane region" description="Helical" evidence="6">
    <location>
        <begin position="396"/>
        <end position="417"/>
    </location>
</feature>
<evidence type="ECO:0000256" key="6">
    <source>
        <dbReference type="SAM" id="Phobius"/>
    </source>
</evidence>
<accession>A0A9X2CKF3</accession>
<dbReference type="Pfam" id="PF01943">
    <property type="entry name" value="Polysacc_synt"/>
    <property type="match status" value="1"/>
</dbReference>
<evidence type="ECO:0000313" key="8">
    <source>
        <dbReference type="Proteomes" id="UP001139333"/>
    </source>
</evidence>
<feature type="transmembrane region" description="Helical" evidence="6">
    <location>
        <begin position="303"/>
        <end position="320"/>
    </location>
</feature>
<dbReference type="PANTHER" id="PTHR30250:SF26">
    <property type="entry name" value="PSMA PROTEIN"/>
    <property type="match status" value="1"/>
</dbReference>
<name>A0A9X2CKF3_9GAMM</name>
<evidence type="ECO:0000256" key="2">
    <source>
        <dbReference type="ARBA" id="ARBA00022475"/>
    </source>
</evidence>
<reference evidence="7" key="1">
    <citation type="submission" date="2022-01" db="EMBL/GenBank/DDBJ databases">
        <title>Whole genome-based taxonomy of the Shewanellaceae.</title>
        <authorList>
            <person name="Martin-Rodriguez A.J."/>
        </authorList>
    </citation>
    <scope>NUCLEOTIDE SEQUENCE</scope>
    <source>
        <strain evidence="7">DSM 16422</strain>
    </source>
</reference>
<comment type="caution">
    <text evidence="7">The sequence shown here is derived from an EMBL/GenBank/DDBJ whole genome shotgun (WGS) entry which is preliminary data.</text>
</comment>
<feature type="transmembrane region" description="Helical" evidence="6">
    <location>
        <begin position="457"/>
        <end position="475"/>
    </location>
</feature>
<dbReference type="PANTHER" id="PTHR30250">
    <property type="entry name" value="PST FAMILY PREDICTED COLANIC ACID TRANSPORTER"/>
    <property type="match status" value="1"/>
</dbReference>
<feature type="transmembrane region" description="Helical" evidence="6">
    <location>
        <begin position="261"/>
        <end position="283"/>
    </location>
</feature>
<feature type="transmembrane region" description="Helical" evidence="6">
    <location>
        <begin position="222"/>
        <end position="241"/>
    </location>
</feature>
<evidence type="ECO:0000256" key="5">
    <source>
        <dbReference type="ARBA" id="ARBA00023136"/>
    </source>
</evidence>
<dbReference type="InterPro" id="IPR050833">
    <property type="entry name" value="Poly_Biosynth_Transport"/>
</dbReference>
<evidence type="ECO:0000256" key="3">
    <source>
        <dbReference type="ARBA" id="ARBA00022692"/>
    </source>
</evidence>
<dbReference type="Proteomes" id="UP001139333">
    <property type="component" value="Unassembled WGS sequence"/>
</dbReference>
<keyword evidence="4 6" id="KW-1133">Transmembrane helix</keyword>
<dbReference type="RefSeq" id="WP_248994229.1">
    <property type="nucleotide sequence ID" value="NZ_JAKIKP010000001.1"/>
</dbReference>
<evidence type="ECO:0000313" key="7">
    <source>
        <dbReference type="EMBL" id="MCL1141559.1"/>
    </source>
</evidence>
<keyword evidence="2" id="KW-1003">Cell membrane</keyword>
<keyword evidence="3 6" id="KW-0812">Transmembrane</keyword>
<comment type="subcellular location">
    <subcellularLocation>
        <location evidence="1">Cell membrane</location>
        <topology evidence="1">Multi-pass membrane protein</topology>
    </subcellularLocation>
</comment>
<evidence type="ECO:0000256" key="1">
    <source>
        <dbReference type="ARBA" id="ARBA00004651"/>
    </source>
</evidence>
<feature type="transmembrane region" description="Helical" evidence="6">
    <location>
        <begin position="181"/>
        <end position="201"/>
    </location>
</feature>
<feature type="transmembrane region" description="Helical" evidence="6">
    <location>
        <begin position="151"/>
        <end position="175"/>
    </location>
</feature>
<keyword evidence="5 6" id="KW-0472">Membrane</keyword>
<dbReference type="GO" id="GO:0005886">
    <property type="term" value="C:plasma membrane"/>
    <property type="evidence" value="ECO:0007669"/>
    <property type="project" value="UniProtKB-SubCell"/>
</dbReference>
<sequence>MKNILVNLFGKGLSALLSFAFIPIYINLLGKESFGLIGFLATIQAVFVLLDGGFSTGYMRQVSKYSVNVNDNLKKIVDLTRGVELIFFVLSLCILILIFNLSSVIVNDWLDIPYYLVSESITCIKIAAFIISFQFLVLFYQSGMIGFQKFISINVVNLCCNVSKLLLALIFMYFFEKKVIYVFYSYLTITVLQTLIYAYILKKTISYNRIKINFSDSILEVSNIKSFIGGMAFISLTSAVISQIDKLLVSGMLSISSYANYIIAATLSTILLTVSSPIASAIYPKLIQKITDSDIAKYYHDSCQTVSIFIYPLSMTMFIFVDKILEIWLSSTFIEHEIVIVSKVLILGTTILAIMAMPHFLALANGNTSISIKVNILNIIIIIPLMIVLAKKFGVFGVAISWLVMNVIFLFIYIVYVHKLYLKGEMFKWYVYDNLKFLIICLVISYFFYFSMNKYNVNSYFCIIISLIMSFIVSVKFSNLFILLKGISYASFCSNTNKGKN</sequence>
<dbReference type="InterPro" id="IPR002797">
    <property type="entry name" value="Polysacc_synth"/>
</dbReference>
<gene>
    <name evidence="7" type="ORF">L2672_02430</name>
</gene>
<feature type="transmembrane region" description="Helical" evidence="6">
    <location>
        <begin position="12"/>
        <end position="28"/>
    </location>
</feature>